<evidence type="ECO:0000313" key="4">
    <source>
        <dbReference type="Proteomes" id="UP000030746"/>
    </source>
</evidence>
<evidence type="ECO:0000313" key="3">
    <source>
        <dbReference type="EMBL" id="ESP05006.1"/>
    </source>
</evidence>
<gene>
    <name evidence="3" type="ORF">LOTGIDRAFT_66458</name>
</gene>
<dbReference type="OMA" id="IHCGNEV"/>
<keyword evidence="4" id="KW-1185">Reference proteome</keyword>
<organism evidence="3 4">
    <name type="scientific">Lottia gigantea</name>
    <name type="common">Giant owl limpet</name>
    <dbReference type="NCBI Taxonomy" id="225164"/>
    <lineage>
        <taxon>Eukaryota</taxon>
        <taxon>Metazoa</taxon>
        <taxon>Spiralia</taxon>
        <taxon>Lophotrochozoa</taxon>
        <taxon>Mollusca</taxon>
        <taxon>Gastropoda</taxon>
        <taxon>Patellogastropoda</taxon>
        <taxon>Lottioidea</taxon>
        <taxon>Lottiidae</taxon>
        <taxon>Lottia</taxon>
    </lineage>
</organism>
<dbReference type="AlphaFoldDB" id="V4BBP4"/>
<sequence>SVAFVIFLFEDGMLECERIQEGRRQFENPPWTFHHSEEMKIRNINPYPYNSQEFYSTSADLPLWAVRQVHYGKEHLRVMLFVSDVNWYDMLGFYKIIIGLEPEVQRHDFCLYTLSTHGNYDVQFALKRLTGGIPPKPLNKIRIVFKVGDVGQIVPLFPNSSQAISETEWSTTDHDGNRIAL</sequence>
<feature type="non-terminal residue" evidence="3">
    <location>
        <position position="181"/>
    </location>
</feature>
<dbReference type="CTD" id="20251776"/>
<dbReference type="Pfam" id="PF15067">
    <property type="entry name" value="FAM124"/>
    <property type="match status" value="1"/>
</dbReference>
<dbReference type="PANTHER" id="PTHR14715">
    <property type="entry name" value="FAM124 DOMAIN-CONTAINING PROTEIN-RELATED"/>
    <property type="match status" value="1"/>
</dbReference>
<accession>V4BBP4</accession>
<feature type="domain" description="FAM124" evidence="2">
    <location>
        <begin position="2"/>
        <end position="181"/>
    </location>
</feature>
<name>V4BBP4_LOTGI</name>
<dbReference type="KEGG" id="lgi:LOTGIDRAFT_66458"/>
<evidence type="ECO:0000259" key="2">
    <source>
        <dbReference type="Pfam" id="PF15067"/>
    </source>
</evidence>
<dbReference type="RefSeq" id="XP_009044515.1">
    <property type="nucleotide sequence ID" value="XM_009046267.1"/>
</dbReference>
<dbReference type="HOGENOM" id="CLU_070689_0_0_1"/>
<dbReference type="STRING" id="225164.V4BBP4"/>
<dbReference type="PANTHER" id="PTHR14715:SF6">
    <property type="entry name" value="FAM124 DOMAIN-CONTAINING PROTEIN"/>
    <property type="match status" value="1"/>
</dbReference>
<dbReference type="EMBL" id="KB199651">
    <property type="protein sequence ID" value="ESP05006.1"/>
    <property type="molecule type" value="Genomic_DNA"/>
</dbReference>
<proteinExistence type="inferred from homology"/>
<dbReference type="InterPro" id="IPR046365">
    <property type="entry name" value="FAM124_dom"/>
</dbReference>
<dbReference type="GeneID" id="20251776"/>
<comment type="similarity">
    <text evidence="1">Belongs to the FAM124 family.</text>
</comment>
<reference evidence="3 4" key="1">
    <citation type="journal article" date="2013" name="Nature">
        <title>Insights into bilaterian evolution from three spiralian genomes.</title>
        <authorList>
            <person name="Simakov O."/>
            <person name="Marletaz F."/>
            <person name="Cho S.J."/>
            <person name="Edsinger-Gonzales E."/>
            <person name="Havlak P."/>
            <person name="Hellsten U."/>
            <person name="Kuo D.H."/>
            <person name="Larsson T."/>
            <person name="Lv J."/>
            <person name="Arendt D."/>
            <person name="Savage R."/>
            <person name="Osoegawa K."/>
            <person name="de Jong P."/>
            <person name="Grimwood J."/>
            <person name="Chapman J.A."/>
            <person name="Shapiro H."/>
            <person name="Aerts A."/>
            <person name="Otillar R.P."/>
            <person name="Terry A.Y."/>
            <person name="Boore J.L."/>
            <person name="Grigoriev I.V."/>
            <person name="Lindberg D.R."/>
            <person name="Seaver E.C."/>
            <person name="Weisblat D.A."/>
            <person name="Putnam N.H."/>
            <person name="Rokhsar D.S."/>
        </authorList>
    </citation>
    <scope>NUCLEOTIDE SEQUENCE [LARGE SCALE GENOMIC DNA]</scope>
</reference>
<dbReference type="InterPro" id="IPR029380">
    <property type="entry name" value="FAM124"/>
</dbReference>
<feature type="non-terminal residue" evidence="3">
    <location>
        <position position="1"/>
    </location>
</feature>
<dbReference type="OrthoDB" id="10023686at2759"/>
<protein>
    <recommendedName>
        <fullName evidence="2">FAM124 domain-containing protein</fullName>
    </recommendedName>
</protein>
<dbReference type="Proteomes" id="UP000030746">
    <property type="component" value="Unassembled WGS sequence"/>
</dbReference>
<evidence type="ECO:0000256" key="1">
    <source>
        <dbReference type="ARBA" id="ARBA00006440"/>
    </source>
</evidence>